<evidence type="ECO:0000313" key="2">
    <source>
        <dbReference type="EMBL" id="AHG63167.1"/>
    </source>
</evidence>
<gene>
    <name evidence="2" type="ORF">MIM_c10690</name>
</gene>
<reference evidence="2 3" key="1">
    <citation type="journal article" date="2014" name="Microbiology">
        <title>Unravelling the complete genome sequence of Advenella mimigardefordensis strain DPN7T and novel insights in the catabolism of the xenobiotic polythioester precursor 3,3'-dithiodipropionate.</title>
        <authorList>
            <person name="Wubbeler J.H."/>
            <person name="Hiessl S."/>
            <person name="Schuldes J."/>
            <person name="Thurmer A."/>
            <person name="Daniel R."/>
            <person name="Steinbuchel A."/>
        </authorList>
    </citation>
    <scope>NUCLEOTIDE SEQUENCE [LARGE SCALE GENOMIC DNA]</scope>
    <source>
        <strain evidence="3">DSM 17166 / LMG 22922 / DPN7</strain>
    </source>
</reference>
<proteinExistence type="predicted"/>
<feature type="compositionally biased region" description="Polar residues" evidence="1">
    <location>
        <begin position="112"/>
        <end position="121"/>
    </location>
</feature>
<dbReference type="STRING" id="1247726.MIM_c10690"/>
<organism evidence="2 3">
    <name type="scientific">Advenella mimigardefordensis (strain DSM 17166 / LMG 22922 / DPN7)</name>
    <dbReference type="NCBI Taxonomy" id="1247726"/>
    <lineage>
        <taxon>Bacteria</taxon>
        <taxon>Pseudomonadati</taxon>
        <taxon>Pseudomonadota</taxon>
        <taxon>Betaproteobacteria</taxon>
        <taxon>Burkholderiales</taxon>
        <taxon>Alcaligenaceae</taxon>
    </lineage>
</organism>
<feature type="region of interest" description="Disordered" evidence="1">
    <location>
        <begin position="91"/>
        <end position="172"/>
    </location>
</feature>
<dbReference type="AlphaFoldDB" id="W0PCE9"/>
<name>W0PCE9_ADVMD</name>
<dbReference type="Proteomes" id="UP000019095">
    <property type="component" value="Chromosome"/>
</dbReference>
<dbReference type="EMBL" id="CP003915">
    <property type="protein sequence ID" value="AHG63167.1"/>
    <property type="molecule type" value="Genomic_DNA"/>
</dbReference>
<evidence type="ECO:0008006" key="4">
    <source>
        <dbReference type="Google" id="ProtNLM"/>
    </source>
</evidence>
<keyword evidence="3" id="KW-1185">Reference proteome</keyword>
<dbReference type="KEGG" id="amim:MIM_c10690"/>
<dbReference type="OrthoDB" id="5526813at2"/>
<accession>W0PCE9</accession>
<feature type="compositionally biased region" description="Polar residues" evidence="1">
    <location>
        <begin position="138"/>
        <end position="152"/>
    </location>
</feature>
<feature type="compositionally biased region" description="Basic and acidic residues" evidence="1">
    <location>
        <begin position="91"/>
        <end position="101"/>
    </location>
</feature>
<dbReference type="eggNOG" id="COG3756">
    <property type="taxonomic scope" value="Bacteria"/>
</dbReference>
<protein>
    <recommendedName>
        <fullName evidence="4">DUF1376 domain-containing protein</fullName>
    </recommendedName>
</protein>
<dbReference type="HOGENOM" id="CLU_1003382_0_0_4"/>
<sequence>MNYYQHHIGDYRRDTSHLSLLEHGIYRQLIDLYYMEEKPIPKETQWVMRRLSAKTQEEQDAVKNVLNDFFELSEDGYSHRRCDSEIDQYHQKAEKNRENGKKGGRPAKNKPVDNQSDTEAQNPEKPSGFISESESKANETLTNNHKPLTNIYSAPESEADIPDGPAKRKSKPTVTLKTFMENCKANGEPVIADYQPLLTYAGSVNLPEEMLVLCWEEFKVRYLPDGPSAAKRYKDWRIVFLTAVKENWLKIWWVEPDGTYSLTTRGKQAEMAHREAA</sequence>
<evidence type="ECO:0000256" key="1">
    <source>
        <dbReference type="SAM" id="MobiDB-lite"/>
    </source>
</evidence>
<dbReference type="PATRIC" id="fig|1247726.3.peg.1174"/>
<dbReference type="RefSeq" id="WP_025371789.1">
    <property type="nucleotide sequence ID" value="NZ_CP003915.1"/>
</dbReference>
<evidence type="ECO:0000313" key="3">
    <source>
        <dbReference type="Proteomes" id="UP000019095"/>
    </source>
</evidence>
<dbReference type="Pfam" id="PF07120">
    <property type="entry name" value="DUF1376"/>
    <property type="match status" value="1"/>
</dbReference>
<dbReference type="InterPro" id="IPR010781">
    <property type="entry name" value="DUF1376"/>
</dbReference>